<sequence length="646" mass="68429">MGKSAIGGVVPPPRASILQSGPAPTVASDVAGEGSLQASDDSGSPPTEEPPLRPEPLVGSSSEKDPLLALRPPPPVAPAPASSEPTLEDESLQGAAPDSGWRIEYHLLPHSVPADSHYWPGEADDAALPVEALFEAVSEASQPSQQGSSESLPPQVKTLHPVRRYRRMVSYSRTGLTPLYGGPPERSSSIPVHLDQISQDPSASSRYTATQKKLLFGIGLGELLSGCSIAILIPFFPTDAQARGVSDTVIGFVFSCYALTHLVMTPVASRLIPRFGMSQVLYLGLLLSGLSTVGFGALDFLSNDTVFIALCFIVRIISAVGQALFVTSSLTVVASQFPEDMNTAVGLVETCNAVGVSLGPALGGVLYELGGYGLPFYVLGGFLLLCAALNFWLTPWVERDSSSQLDFCRMVRATLRSPEIWLCMYVLITISIDWSAMEPGIQPYATKTLGITVLQMGLYFLVASGAYALVSPFWGKLADLTVNTYIQTSLCLAGSAVSLLLLAPSPLLAPLLPSWWLLGLGMTLNEVFTAGAFIPLFGNMLTSAVASGLPDDVATQSFISGLWWAVFSVGNVAGPAFSGAVTEAFSFPITMTCISVNTLCCALLMLLQACRLRDACCASFRRKLTGSGEDPERQPLLAGRERRASV</sequence>
<feature type="transmembrane region" description="Helical" evidence="7">
    <location>
        <begin position="214"/>
        <end position="236"/>
    </location>
</feature>
<keyword evidence="3 7" id="KW-0812">Transmembrane</keyword>
<dbReference type="GO" id="GO:0022857">
    <property type="term" value="F:transmembrane transporter activity"/>
    <property type="evidence" value="ECO:0007669"/>
    <property type="project" value="InterPro"/>
</dbReference>
<keyword evidence="10" id="KW-1185">Reference proteome</keyword>
<dbReference type="PANTHER" id="PTHR23506">
    <property type="entry name" value="GH10249P"/>
    <property type="match status" value="1"/>
</dbReference>
<reference evidence="9 10" key="1">
    <citation type="submission" date="2019-07" db="EMBL/GenBank/DDBJ databases">
        <title>Draft genome assembly of a fouling barnacle, Amphibalanus amphitrite (Darwin, 1854): The first reference genome for Thecostraca.</title>
        <authorList>
            <person name="Kim W."/>
        </authorList>
    </citation>
    <scope>NUCLEOTIDE SEQUENCE [LARGE SCALE GENOMIC DNA]</scope>
    <source>
        <strain evidence="9">SNU_AA5</strain>
        <tissue evidence="9">Soma without cirri and trophi</tissue>
    </source>
</reference>
<keyword evidence="4 7" id="KW-1133">Transmembrane helix</keyword>
<evidence type="ECO:0000256" key="3">
    <source>
        <dbReference type="ARBA" id="ARBA00022692"/>
    </source>
</evidence>
<evidence type="ECO:0000256" key="4">
    <source>
        <dbReference type="ARBA" id="ARBA00022989"/>
    </source>
</evidence>
<dbReference type="EMBL" id="VIIS01001856">
    <property type="protein sequence ID" value="KAF0291755.1"/>
    <property type="molecule type" value="Genomic_DNA"/>
</dbReference>
<dbReference type="InterPro" id="IPR050930">
    <property type="entry name" value="MFS_Vesicular_Transporter"/>
</dbReference>
<keyword evidence="2" id="KW-0813">Transport</keyword>
<gene>
    <name evidence="9" type="primary">Slc18b1_6</name>
    <name evidence="9" type="ORF">FJT64_010143</name>
</gene>
<comment type="subcellular location">
    <subcellularLocation>
        <location evidence="1">Membrane</location>
        <topology evidence="1">Multi-pass membrane protein</topology>
    </subcellularLocation>
</comment>
<dbReference type="SUPFAM" id="SSF103473">
    <property type="entry name" value="MFS general substrate transporter"/>
    <property type="match status" value="1"/>
</dbReference>
<feature type="transmembrane region" description="Helical" evidence="7">
    <location>
        <begin position="558"/>
        <end position="578"/>
    </location>
</feature>
<evidence type="ECO:0000256" key="1">
    <source>
        <dbReference type="ARBA" id="ARBA00004141"/>
    </source>
</evidence>
<feature type="transmembrane region" description="Helical" evidence="7">
    <location>
        <begin position="248"/>
        <end position="268"/>
    </location>
</feature>
<dbReference type="InterPro" id="IPR011701">
    <property type="entry name" value="MFS"/>
</dbReference>
<dbReference type="InterPro" id="IPR036259">
    <property type="entry name" value="MFS_trans_sf"/>
</dbReference>
<name>A0A6A4VD16_AMPAM</name>
<dbReference type="InterPro" id="IPR020846">
    <property type="entry name" value="MFS_dom"/>
</dbReference>
<dbReference type="GO" id="GO:0016020">
    <property type="term" value="C:membrane"/>
    <property type="evidence" value="ECO:0007669"/>
    <property type="project" value="UniProtKB-SubCell"/>
</dbReference>
<organism evidence="9 10">
    <name type="scientific">Amphibalanus amphitrite</name>
    <name type="common">Striped barnacle</name>
    <name type="synonym">Balanus amphitrite</name>
    <dbReference type="NCBI Taxonomy" id="1232801"/>
    <lineage>
        <taxon>Eukaryota</taxon>
        <taxon>Metazoa</taxon>
        <taxon>Ecdysozoa</taxon>
        <taxon>Arthropoda</taxon>
        <taxon>Crustacea</taxon>
        <taxon>Multicrustacea</taxon>
        <taxon>Cirripedia</taxon>
        <taxon>Thoracica</taxon>
        <taxon>Thoracicalcarea</taxon>
        <taxon>Balanomorpha</taxon>
        <taxon>Balanoidea</taxon>
        <taxon>Balanidae</taxon>
        <taxon>Amphibalaninae</taxon>
        <taxon>Amphibalanus</taxon>
    </lineage>
</organism>
<protein>
    <submittedName>
        <fullName evidence="9">MFS-type transporter SLC18B1</fullName>
    </submittedName>
</protein>
<comment type="caution">
    <text evidence="9">The sequence shown here is derived from an EMBL/GenBank/DDBJ whole genome shotgun (WGS) entry which is preliminary data.</text>
</comment>
<dbReference type="OrthoDB" id="446368at2759"/>
<keyword evidence="5 7" id="KW-0472">Membrane</keyword>
<dbReference type="Gene3D" id="1.20.1250.20">
    <property type="entry name" value="MFS general substrate transporter like domains"/>
    <property type="match status" value="2"/>
</dbReference>
<dbReference type="PANTHER" id="PTHR23506:SF28">
    <property type="entry name" value="MFS-TYPE TRANSPORTER SLC18B1-LIKE PROTEIN"/>
    <property type="match status" value="1"/>
</dbReference>
<feature type="transmembrane region" description="Helical" evidence="7">
    <location>
        <begin position="280"/>
        <end position="301"/>
    </location>
</feature>
<feature type="transmembrane region" description="Helical" evidence="7">
    <location>
        <begin position="419"/>
        <end position="437"/>
    </location>
</feature>
<accession>A0A6A4VD16</accession>
<dbReference type="Proteomes" id="UP000440578">
    <property type="component" value="Unassembled WGS sequence"/>
</dbReference>
<feature type="transmembrane region" description="Helical" evidence="7">
    <location>
        <begin position="373"/>
        <end position="393"/>
    </location>
</feature>
<evidence type="ECO:0000313" key="9">
    <source>
        <dbReference type="EMBL" id="KAF0291755.1"/>
    </source>
</evidence>
<evidence type="ECO:0000256" key="5">
    <source>
        <dbReference type="ARBA" id="ARBA00023136"/>
    </source>
</evidence>
<feature type="transmembrane region" description="Helical" evidence="7">
    <location>
        <begin position="307"/>
        <end position="333"/>
    </location>
</feature>
<proteinExistence type="predicted"/>
<feature type="region of interest" description="Disordered" evidence="6">
    <location>
        <begin position="1"/>
        <end position="94"/>
    </location>
</feature>
<dbReference type="AlphaFoldDB" id="A0A6A4VD16"/>
<feature type="region of interest" description="Disordered" evidence="6">
    <location>
        <begin position="625"/>
        <end position="646"/>
    </location>
</feature>
<evidence type="ECO:0000259" key="8">
    <source>
        <dbReference type="PROSITE" id="PS50850"/>
    </source>
</evidence>
<feature type="domain" description="Major facilitator superfamily (MFS) profile" evidence="8">
    <location>
        <begin position="214"/>
        <end position="613"/>
    </location>
</feature>
<feature type="transmembrane region" description="Helical" evidence="7">
    <location>
        <begin position="584"/>
        <end position="607"/>
    </location>
</feature>
<evidence type="ECO:0000313" key="10">
    <source>
        <dbReference type="Proteomes" id="UP000440578"/>
    </source>
</evidence>
<evidence type="ECO:0000256" key="6">
    <source>
        <dbReference type="SAM" id="MobiDB-lite"/>
    </source>
</evidence>
<evidence type="ECO:0000256" key="7">
    <source>
        <dbReference type="SAM" id="Phobius"/>
    </source>
</evidence>
<feature type="transmembrane region" description="Helical" evidence="7">
    <location>
        <begin position="345"/>
        <end position="367"/>
    </location>
</feature>
<evidence type="ECO:0000256" key="2">
    <source>
        <dbReference type="ARBA" id="ARBA00022448"/>
    </source>
</evidence>
<feature type="transmembrane region" description="Helical" evidence="7">
    <location>
        <begin position="449"/>
        <end position="470"/>
    </location>
</feature>
<dbReference type="Pfam" id="PF07690">
    <property type="entry name" value="MFS_1"/>
    <property type="match status" value="1"/>
</dbReference>
<dbReference type="PROSITE" id="PS50850">
    <property type="entry name" value="MFS"/>
    <property type="match status" value="1"/>
</dbReference>